<protein>
    <submittedName>
        <fullName evidence="1">Uncharacterized protein</fullName>
    </submittedName>
</protein>
<dbReference type="EMBL" id="JBBPBK010000006">
    <property type="protein sequence ID" value="KAK9283061.1"/>
    <property type="molecule type" value="Genomic_DNA"/>
</dbReference>
<gene>
    <name evidence="1" type="ORF">L1049_011289</name>
</gene>
<sequence length="96" mass="11178">MKDGVLERERGVVRGREAEAMVSSDAQREKKKAQELQMKSEDVYHWEKIWCYADRKTGEYKPMTFLGSFHSDEAIMDCGLLEGQKGCSRTRRMLRS</sequence>
<comment type="caution">
    <text evidence="1">The sequence shown here is derived from an EMBL/GenBank/DDBJ whole genome shotgun (WGS) entry which is preliminary data.</text>
</comment>
<dbReference type="Proteomes" id="UP001415857">
    <property type="component" value="Unassembled WGS sequence"/>
</dbReference>
<evidence type="ECO:0000313" key="2">
    <source>
        <dbReference type="Proteomes" id="UP001415857"/>
    </source>
</evidence>
<name>A0AAP0WZN8_LIQFO</name>
<evidence type="ECO:0000313" key="1">
    <source>
        <dbReference type="EMBL" id="KAK9283061.1"/>
    </source>
</evidence>
<organism evidence="1 2">
    <name type="scientific">Liquidambar formosana</name>
    <name type="common">Formosan gum</name>
    <dbReference type="NCBI Taxonomy" id="63359"/>
    <lineage>
        <taxon>Eukaryota</taxon>
        <taxon>Viridiplantae</taxon>
        <taxon>Streptophyta</taxon>
        <taxon>Embryophyta</taxon>
        <taxon>Tracheophyta</taxon>
        <taxon>Spermatophyta</taxon>
        <taxon>Magnoliopsida</taxon>
        <taxon>eudicotyledons</taxon>
        <taxon>Gunneridae</taxon>
        <taxon>Pentapetalae</taxon>
        <taxon>Saxifragales</taxon>
        <taxon>Altingiaceae</taxon>
        <taxon>Liquidambar</taxon>
    </lineage>
</organism>
<proteinExistence type="predicted"/>
<reference evidence="1 2" key="1">
    <citation type="journal article" date="2024" name="Plant J.">
        <title>Genome sequences and population genomics reveal climatic adaptation and genomic divergence between two closely related sweetgum species.</title>
        <authorList>
            <person name="Xu W.Q."/>
            <person name="Ren C.Q."/>
            <person name="Zhang X.Y."/>
            <person name="Comes H.P."/>
            <person name="Liu X.H."/>
            <person name="Li Y.G."/>
            <person name="Kettle C.J."/>
            <person name="Jalonen R."/>
            <person name="Gaisberger H."/>
            <person name="Ma Y.Z."/>
            <person name="Qiu Y.X."/>
        </authorList>
    </citation>
    <scope>NUCLEOTIDE SEQUENCE [LARGE SCALE GENOMIC DNA]</scope>
    <source>
        <strain evidence="1">Hangzhou</strain>
    </source>
</reference>
<keyword evidence="2" id="KW-1185">Reference proteome</keyword>
<dbReference type="AlphaFoldDB" id="A0AAP0WZN8"/>
<accession>A0AAP0WZN8</accession>